<dbReference type="InterPro" id="IPR039261">
    <property type="entry name" value="FNR_nucleotide-bd"/>
</dbReference>
<evidence type="ECO:0000259" key="12">
    <source>
        <dbReference type="PROSITE" id="PS51384"/>
    </source>
</evidence>
<proteinExistence type="inferred from homology"/>
<dbReference type="GO" id="GO:0005886">
    <property type="term" value="C:plasma membrane"/>
    <property type="evidence" value="ECO:0007669"/>
    <property type="project" value="TreeGrafter"/>
</dbReference>
<feature type="transmembrane region" description="Helical" evidence="11">
    <location>
        <begin position="133"/>
        <end position="151"/>
    </location>
</feature>
<dbReference type="Gene3D" id="3.40.50.80">
    <property type="entry name" value="Nucleotide-binding domain of ferredoxin-NADP reductase (FNR) module"/>
    <property type="match status" value="1"/>
</dbReference>
<sequence>MDVTIGSYKLTGSKKAFTRFLGTKAQDDLLQKLKNLEDGYANLSPTPRGIIAGSAHNGPTSPPAPSLWLRSLIGKRVAQPRIAGTVPTRIQSFTIIAFVIVNFVLCCVHHDIFEENINWPNPSSQLARYVADRAGVLAFCNLTLLWAFAMRNNVLIWLTGWSFATFNQFHRWVARLATVEAMVHGICYTVFEYNEGGFEGYKFVWTERYWWMGVIGVSSMTFLGIFAVYPLRKHVYEFFLIVHILLAVLLLVAMCHLEIFNGEYDPYIWTCTAVCAFDRALRYGRILFINRFTTKSTAQYIEAANIIKVTIPIRDIIRPKPGTYYYIYMLSGLKIWECHPFTLSSWEKSKTTNTNDGGGTSTLTFMFGVYNGFTRRVRDRFGVDYTHSENGNVSEKSHKSIRSVIEGPYGRGHTLSGYASVLFIVGGLGVTVALSHLQALLESAASNEDMQTRRIHVVWSVREEELLQKVYEQDLAHWRRSDVARKFDMRLDAYVTGDGHIPSTAMMEMGSHLPVDKEVVSDETDLGLSKDSGILNQDADPSITFHKKIFRHRPRVYDIVHEAAEACAIPEENLAVVSCGPGALADDVRDAVVKTLGRGYTALDLFPETFTW</sequence>
<dbReference type="PANTHER" id="PTHR32361:SF9">
    <property type="entry name" value="FERRIC REDUCTASE TRANSMEMBRANE COMPONENT 3-RELATED"/>
    <property type="match status" value="1"/>
</dbReference>
<keyword evidence="14" id="KW-1185">Reference proteome</keyword>
<dbReference type="GO" id="GO:0006826">
    <property type="term" value="P:iron ion transport"/>
    <property type="evidence" value="ECO:0007669"/>
    <property type="project" value="TreeGrafter"/>
</dbReference>
<evidence type="ECO:0000256" key="6">
    <source>
        <dbReference type="ARBA" id="ARBA00022989"/>
    </source>
</evidence>
<dbReference type="InterPro" id="IPR013112">
    <property type="entry name" value="FAD-bd_8"/>
</dbReference>
<keyword evidence="9 11" id="KW-0472">Membrane</keyword>
<dbReference type="STRING" id="1036612.A0A1L9T9W6"/>
<dbReference type="InterPro" id="IPR051410">
    <property type="entry name" value="Ferric/Cupric_Reductase"/>
</dbReference>
<dbReference type="GeneID" id="63756774"/>
<feature type="transmembrane region" description="Helical" evidence="11">
    <location>
        <begin position="238"/>
        <end position="260"/>
    </location>
</feature>
<evidence type="ECO:0000256" key="11">
    <source>
        <dbReference type="SAM" id="Phobius"/>
    </source>
</evidence>
<dbReference type="CDD" id="cd06186">
    <property type="entry name" value="NOX_Duox_like_FAD_NADP"/>
    <property type="match status" value="1"/>
</dbReference>
<dbReference type="EMBL" id="KV878591">
    <property type="protein sequence ID" value="OJJ56227.1"/>
    <property type="molecule type" value="Genomic_DNA"/>
</dbReference>
<evidence type="ECO:0000256" key="4">
    <source>
        <dbReference type="ARBA" id="ARBA00022692"/>
    </source>
</evidence>
<keyword evidence="3" id="KW-0813">Transport</keyword>
<dbReference type="InterPro" id="IPR017927">
    <property type="entry name" value="FAD-bd_FR_type"/>
</dbReference>
<dbReference type="Proteomes" id="UP000184356">
    <property type="component" value="Unassembled WGS sequence"/>
</dbReference>
<evidence type="ECO:0000256" key="2">
    <source>
        <dbReference type="ARBA" id="ARBA00006278"/>
    </source>
</evidence>
<dbReference type="PANTHER" id="PTHR32361">
    <property type="entry name" value="FERRIC/CUPRIC REDUCTASE TRANSMEMBRANE COMPONENT"/>
    <property type="match status" value="1"/>
</dbReference>
<feature type="transmembrane region" description="Helical" evidence="11">
    <location>
        <begin position="211"/>
        <end position="231"/>
    </location>
</feature>
<feature type="transmembrane region" description="Helical" evidence="11">
    <location>
        <begin position="172"/>
        <end position="191"/>
    </location>
</feature>
<dbReference type="VEuPathDB" id="FungiDB:ASPSYDRAFT_134950"/>
<evidence type="ECO:0000256" key="7">
    <source>
        <dbReference type="ARBA" id="ARBA00023002"/>
    </source>
</evidence>
<evidence type="ECO:0000256" key="9">
    <source>
        <dbReference type="ARBA" id="ARBA00023136"/>
    </source>
</evidence>
<dbReference type="Pfam" id="PF08022">
    <property type="entry name" value="FAD_binding_8"/>
    <property type="match status" value="1"/>
</dbReference>
<dbReference type="GO" id="GO:0006879">
    <property type="term" value="P:intracellular iron ion homeostasis"/>
    <property type="evidence" value="ECO:0007669"/>
    <property type="project" value="TreeGrafter"/>
</dbReference>
<dbReference type="GO" id="GO:0000293">
    <property type="term" value="F:ferric-chelate reductase activity"/>
    <property type="evidence" value="ECO:0007669"/>
    <property type="project" value="UniProtKB-ARBA"/>
</dbReference>
<evidence type="ECO:0000256" key="1">
    <source>
        <dbReference type="ARBA" id="ARBA00004141"/>
    </source>
</evidence>
<name>A0A1L9T9W6_9EURO</name>
<evidence type="ECO:0000313" key="13">
    <source>
        <dbReference type="EMBL" id="OJJ56227.1"/>
    </source>
</evidence>
<dbReference type="SFLD" id="SFLDG01168">
    <property type="entry name" value="Ferric_reductase_subgroup_(FRE"/>
    <property type="match status" value="1"/>
</dbReference>
<dbReference type="RefSeq" id="XP_040700033.1">
    <property type="nucleotide sequence ID" value="XM_040840701.1"/>
</dbReference>
<keyword evidence="6 11" id="KW-1133">Transmembrane helix</keyword>
<dbReference type="Pfam" id="PF08030">
    <property type="entry name" value="NAD_binding_6"/>
    <property type="match status" value="1"/>
</dbReference>
<keyword evidence="4 11" id="KW-0812">Transmembrane</keyword>
<dbReference type="InterPro" id="IPR013121">
    <property type="entry name" value="Fe_red_NAD-bd_6"/>
</dbReference>
<dbReference type="InterPro" id="IPR013130">
    <property type="entry name" value="Fe3_Rdtase_TM_dom"/>
</dbReference>
<keyword evidence="8" id="KW-0406">Ion transport</keyword>
<dbReference type="OrthoDB" id="167398at2759"/>
<feature type="transmembrane region" description="Helical" evidence="11">
    <location>
        <begin position="93"/>
        <end position="113"/>
    </location>
</feature>
<gene>
    <name evidence="13" type="ORF">ASPSYDRAFT_134950</name>
</gene>
<evidence type="ECO:0000256" key="5">
    <source>
        <dbReference type="ARBA" id="ARBA00022982"/>
    </source>
</evidence>
<protein>
    <recommendedName>
        <fullName evidence="12">FAD-binding FR-type domain-containing protein</fullName>
    </recommendedName>
</protein>
<evidence type="ECO:0000313" key="14">
    <source>
        <dbReference type="Proteomes" id="UP000184356"/>
    </source>
</evidence>
<dbReference type="GO" id="GO:0015677">
    <property type="term" value="P:copper ion import"/>
    <property type="evidence" value="ECO:0007669"/>
    <property type="project" value="TreeGrafter"/>
</dbReference>
<dbReference type="SFLD" id="SFLDS00052">
    <property type="entry name" value="Ferric_Reductase_Domain"/>
    <property type="match status" value="1"/>
</dbReference>
<evidence type="ECO:0000256" key="3">
    <source>
        <dbReference type="ARBA" id="ARBA00022448"/>
    </source>
</evidence>
<comment type="subcellular location">
    <subcellularLocation>
        <location evidence="1">Membrane</location>
        <topology evidence="1">Multi-pass membrane protein</topology>
    </subcellularLocation>
</comment>
<keyword evidence="5" id="KW-0249">Electron transport</keyword>
<feature type="domain" description="FAD-binding FR-type" evidence="12">
    <location>
        <begin position="279"/>
        <end position="415"/>
    </location>
</feature>
<dbReference type="Pfam" id="PF01794">
    <property type="entry name" value="Ferric_reduct"/>
    <property type="match status" value="1"/>
</dbReference>
<keyword evidence="7" id="KW-0560">Oxidoreductase</keyword>
<evidence type="ECO:0000256" key="8">
    <source>
        <dbReference type="ARBA" id="ARBA00023065"/>
    </source>
</evidence>
<keyword evidence="10" id="KW-0325">Glycoprotein</keyword>
<reference evidence="14" key="1">
    <citation type="journal article" date="2017" name="Genome Biol.">
        <title>Comparative genomics reveals high biological diversity and specific adaptations in the industrially and medically important fungal genus Aspergillus.</title>
        <authorList>
            <person name="de Vries R.P."/>
            <person name="Riley R."/>
            <person name="Wiebenga A."/>
            <person name="Aguilar-Osorio G."/>
            <person name="Amillis S."/>
            <person name="Uchima C.A."/>
            <person name="Anderluh G."/>
            <person name="Asadollahi M."/>
            <person name="Askin M."/>
            <person name="Barry K."/>
            <person name="Battaglia E."/>
            <person name="Bayram O."/>
            <person name="Benocci T."/>
            <person name="Braus-Stromeyer S.A."/>
            <person name="Caldana C."/>
            <person name="Canovas D."/>
            <person name="Cerqueira G.C."/>
            <person name="Chen F."/>
            <person name="Chen W."/>
            <person name="Choi C."/>
            <person name="Clum A."/>
            <person name="Dos Santos R.A."/>
            <person name="Damasio A.R."/>
            <person name="Diallinas G."/>
            <person name="Emri T."/>
            <person name="Fekete E."/>
            <person name="Flipphi M."/>
            <person name="Freyberg S."/>
            <person name="Gallo A."/>
            <person name="Gournas C."/>
            <person name="Habgood R."/>
            <person name="Hainaut M."/>
            <person name="Harispe M.L."/>
            <person name="Henrissat B."/>
            <person name="Hilden K.S."/>
            <person name="Hope R."/>
            <person name="Hossain A."/>
            <person name="Karabika E."/>
            <person name="Karaffa L."/>
            <person name="Karanyi Z."/>
            <person name="Krasevec N."/>
            <person name="Kuo A."/>
            <person name="Kusch H."/>
            <person name="LaButti K."/>
            <person name="Lagendijk E.L."/>
            <person name="Lapidus A."/>
            <person name="Levasseur A."/>
            <person name="Lindquist E."/>
            <person name="Lipzen A."/>
            <person name="Logrieco A.F."/>
            <person name="MacCabe A."/>
            <person name="Maekelae M.R."/>
            <person name="Malavazi I."/>
            <person name="Melin P."/>
            <person name="Meyer V."/>
            <person name="Mielnichuk N."/>
            <person name="Miskei M."/>
            <person name="Molnar A.P."/>
            <person name="Mule G."/>
            <person name="Ngan C.Y."/>
            <person name="Orejas M."/>
            <person name="Orosz E."/>
            <person name="Ouedraogo J.P."/>
            <person name="Overkamp K.M."/>
            <person name="Park H.-S."/>
            <person name="Perrone G."/>
            <person name="Piumi F."/>
            <person name="Punt P.J."/>
            <person name="Ram A.F."/>
            <person name="Ramon A."/>
            <person name="Rauscher S."/>
            <person name="Record E."/>
            <person name="Riano-Pachon D.M."/>
            <person name="Robert V."/>
            <person name="Roehrig J."/>
            <person name="Ruller R."/>
            <person name="Salamov A."/>
            <person name="Salih N.S."/>
            <person name="Samson R.A."/>
            <person name="Sandor E."/>
            <person name="Sanguinetti M."/>
            <person name="Schuetze T."/>
            <person name="Sepcic K."/>
            <person name="Shelest E."/>
            <person name="Sherlock G."/>
            <person name="Sophianopoulou V."/>
            <person name="Squina F.M."/>
            <person name="Sun H."/>
            <person name="Susca A."/>
            <person name="Todd R.B."/>
            <person name="Tsang A."/>
            <person name="Unkles S.E."/>
            <person name="van de Wiele N."/>
            <person name="van Rossen-Uffink D."/>
            <person name="Oliveira J.V."/>
            <person name="Vesth T.C."/>
            <person name="Visser J."/>
            <person name="Yu J.-H."/>
            <person name="Zhou M."/>
            <person name="Andersen M.R."/>
            <person name="Archer D.B."/>
            <person name="Baker S.E."/>
            <person name="Benoit I."/>
            <person name="Brakhage A.A."/>
            <person name="Braus G.H."/>
            <person name="Fischer R."/>
            <person name="Frisvad J.C."/>
            <person name="Goldman G.H."/>
            <person name="Houbraken J."/>
            <person name="Oakley B."/>
            <person name="Pocsi I."/>
            <person name="Scazzocchio C."/>
            <person name="Seiboth B."/>
            <person name="vanKuyk P.A."/>
            <person name="Wortman J."/>
            <person name="Dyer P.S."/>
            <person name="Grigoriev I.V."/>
        </authorList>
    </citation>
    <scope>NUCLEOTIDE SEQUENCE [LARGE SCALE GENOMIC DNA]</scope>
    <source>
        <strain evidence="14">CBS 593.65</strain>
    </source>
</reference>
<dbReference type="AlphaFoldDB" id="A0A1L9T9W6"/>
<evidence type="ECO:0000256" key="10">
    <source>
        <dbReference type="ARBA" id="ARBA00023180"/>
    </source>
</evidence>
<dbReference type="SUPFAM" id="SSF52343">
    <property type="entry name" value="Ferredoxin reductase-like, C-terminal NADP-linked domain"/>
    <property type="match status" value="1"/>
</dbReference>
<dbReference type="PROSITE" id="PS51384">
    <property type="entry name" value="FAD_FR"/>
    <property type="match status" value="1"/>
</dbReference>
<comment type="similarity">
    <text evidence="2">Belongs to the ferric reductase (FRE) family.</text>
</comment>
<accession>A0A1L9T9W6</accession>
<organism evidence="13 14">
    <name type="scientific">Aspergillus sydowii CBS 593.65</name>
    <dbReference type="NCBI Taxonomy" id="1036612"/>
    <lineage>
        <taxon>Eukaryota</taxon>
        <taxon>Fungi</taxon>
        <taxon>Dikarya</taxon>
        <taxon>Ascomycota</taxon>
        <taxon>Pezizomycotina</taxon>
        <taxon>Eurotiomycetes</taxon>
        <taxon>Eurotiomycetidae</taxon>
        <taxon>Eurotiales</taxon>
        <taxon>Aspergillaceae</taxon>
        <taxon>Aspergillus</taxon>
        <taxon>Aspergillus subgen. Nidulantes</taxon>
    </lineage>
</organism>